<accession>A0ABV1VEZ9</accession>
<reference evidence="1 2" key="1">
    <citation type="submission" date="2024-06" db="EMBL/GenBank/DDBJ databases">
        <title>The Natural Products Discovery Center: Release of the First 8490 Sequenced Strains for Exploring Actinobacteria Biosynthetic Diversity.</title>
        <authorList>
            <person name="Kalkreuter E."/>
            <person name="Kautsar S.A."/>
            <person name="Yang D."/>
            <person name="Bader C.D."/>
            <person name="Teijaro C.N."/>
            <person name="Fluegel L."/>
            <person name="Davis C.M."/>
            <person name="Simpson J.R."/>
            <person name="Lauterbach L."/>
            <person name="Steele A.D."/>
            <person name="Gui C."/>
            <person name="Meng S."/>
            <person name="Li G."/>
            <person name="Viehrig K."/>
            <person name="Ye F."/>
            <person name="Su P."/>
            <person name="Kiefer A.F."/>
            <person name="Nichols A."/>
            <person name="Cepeda A.J."/>
            <person name="Yan W."/>
            <person name="Fan B."/>
            <person name="Jiang Y."/>
            <person name="Adhikari A."/>
            <person name="Zheng C.-J."/>
            <person name="Schuster L."/>
            <person name="Cowan T.M."/>
            <person name="Smanski M.J."/>
            <person name="Chevrette M.G."/>
            <person name="De Carvalho L.P.S."/>
            <person name="Shen B."/>
        </authorList>
    </citation>
    <scope>NUCLEOTIDE SEQUENCE [LARGE SCALE GENOMIC DNA]</scope>
    <source>
        <strain evidence="1 2">NPDC000632</strain>
    </source>
</reference>
<proteinExistence type="predicted"/>
<gene>
    <name evidence="1" type="ORF">ABT322_15030</name>
</gene>
<dbReference type="RefSeq" id="WP_350716742.1">
    <property type="nucleotide sequence ID" value="NZ_JBEPCO010000005.1"/>
</dbReference>
<evidence type="ECO:0008006" key="3">
    <source>
        <dbReference type="Google" id="ProtNLM"/>
    </source>
</evidence>
<comment type="caution">
    <text evidence="1">The sequence shown here is derived from an EMBL/GenBank/DDBJ whole genome shotgun (WGS) entry which is preliminary data.</text>
</comment>
<protein>
    <recommendedName>
        <fullName evidence="3">MalT-like TPR region domain-containing protein</fullName>
    </recommendedName>
</protein>
<dbReference type="Proteomes" id="UP001490330">
    <property type="component" value="Unassembled WGS sequence"/>
</dbReference>
<name>A0ABV1VEZ9_9ACTN</name>
<keyword evidence="2" id="KW-1185">Reference proteome</keyword>
<organism evidence="1 2">
    <name type="scientific">Streptomyces flaveolus</name>
    <dbReference type="NCBI Taxonomy" id="67297"/>
    <lineage>
        <taxon>Bacteria</taxon>
        <taxon>Bacillati</taxon>
        <taxon>Actinomycetota</taxon>
        <taxon>Actinomycetes</taxon>
        <taxon>Kitasatosporales</taxon>
        <taxon>Streptomycetaceae</taxon>
        <taxon>Streptomyces</taxon>
    </lineage>
</organism>
<evidence type="ECO:0000313" key="2">
    <source>
        <dbReference type="Proteomes" id="UP001490330"/>
    </source>
</evidence>
<sequence>MDQARDTAFRVRRPRVARTVVAADDKRASRRDRSYGGLGDIAQHRLHAIAARAYAHLGDLTSASRAIQLSEDRGQDVRDELHDEVGGEFGFSEERLAMSNSTTALLMGDAQQAEAEASRAIALLGQRAQDEQSAHVRAGAAADLAYARLLTDNVEGAADALTPLWEIPTEQRNTGIVVRTARIGRHLARPRYHGARLPSTLREQIEEFTRVSPPYRLGPPVALLAIES</sequence>
<evidence type="ECO:0000313" key="1">
    <source>
        <dbReference type="EMBL" id="MER6905063.1"/>
    </source>
</evidence>
<dbReference type="EMBL" id="JBEPCV010000012">
    <property type="protein sequence ID" value="MER6905063.1"/>
    <property type="molecule type" value="Genomic_DNA"/>
</dbReference>